<name>A0A160PNT2_9HYPH</name>
<keyword evidence="2" id="KW-0614">Plasmid</keyword>
<dbReference type="Proteomes" id="UP000218288">
    <property type="component" value="Plasmid pMPPM04"/>
</dbReference>
<organism evidence="2 3">
    <name type="scientific">Methylorubrum populi</name>
    <dbReference type="NCBI Taxonomy" id="223967"/>
    <lineage>
        <taxon>Bacteria</taxon>
        <taxon>Pseudomonadati</taxon>
        <taxon>Pseudomonadota</taxon>
        <taxon>Alphaproteobacteria</taxon>
        <taxon>Hyphomicrobiales</taxon>
        <taxon>Methylobacteriaceae</taxon>
        <taxon>Methylorubrum</taxon>
    </lineage>
</organism>
<accession>A0A160PNT2</accession>
<dbReference type="AlphaFoldDB" id="A0A160PNT2"/>
<dbReference type="EMBL" id="AP014813">
    <property type="protein sequence ID" value="BAU94211.1"/>
    <property type="molecule type" value="Genomic_DNA"/>
</dbReference>
<reference evidence="2 3" key="1">
    <citation type="journal article" date="2016" name="Genome Announc.">
        <title>Complete Genome Sequence of Methylobacterium populi P-1M, Isolated from Pink-Pigmented Household Biofilm.</title>
        <authorList>
            <person name="Morohoshi T."/>
            <person name="Ikeda T."/>
        </authorList>
    </citation>
    <scope>NUCLEOTIDE SEQUENCE [LARGE SCALE GENOMIC DNA]</scope>
    <source>
        <strain evidence="2 3">P-1M</strain>
        <plasmid evidence="3">Plasmid pmppm04 dna</plasmid>
    </source>
</reference>
<feature type="compositionally biased region" description="Basic and acidic residues" evidence="1">
    <location>
        <begin position="176"/>
        <end position="190"/>
    </location>
</feature>
<evidence type="ECO:0000313" key="2">
    <source>
        <dbReference type="EMBL" id="BAU94211.1"/>
    </source>
</evidence>
<evidence type="ECO:0000256" key="1">
    <source>
        <dbReference type="SAM" id="MobiDB-lite"/>
    </source>
</evidence>
<gene>
    <name evidence="2" type="ORF">MPPM_5606</name>
</gene>
<dbReference type="Pfam" id="PF21983">
    <property type="entry name" value="NikA-like"/>
    <property type="match status" value="1"/>
</dbReference>
<feature type="region of interest" description="Disordered" evidence="1">
    <location>
        <begin position="175"/>
        <end position="205"/>
    </location>
</feature>
<protein>
    <submittedName>
        <fullName evidence="2">Bacterial mobilization protein</fullName>
    </submittedName>
</protein>
<sequence>MPADLAKAFKTQARATDGGASAALRRLVSEAVTGHAPTIPKGVGTGAQIGVRLKAAERAALAEAAQGQGTSPANWLRSLAIVHLARRPQWNAAEIEELRTLFRELRAIGNNVNQIAHALNVAVQTGVYPPNQGAAAREAVELLRFEARRVVAVMSGNFDYWGLPDEDRPTAALGAVEREDARASFAEEARRRRPRRRPGRFKEGE</sequence>
<evidence type="ECO:0000313" key="3">
    <source>
        <dbReference type="Proteomes" id="UP000218288"/>
    </source>
</evidence>
<dbReference type="InterPro" id="IPR053842">
    <property type="entry name" value="NikA-like"/>
</dbReference>
<geneLocation type="plasmid" evidence="3">
    <name>pmppm04 dna</name>
</geneLocation>
<dbReference type="OrthoDB" id="7838543at2"/>
<proteinExistence type="predicted"/>